<evidence type="ECO:0000313" key="8">
    <source>
        <dbReference type="EMBL" id="TGA99037.1"/>
    </source>
</evidence>
<dbReference type="GO" id="GO:0003677">
    <property type="term" value="F:DNA binding"/>
    <property type="evidence" value="ECO:0007669"/>
    <property type="project" value="UniProtKB-KW"/>
</dbReference>
<dbReference type="OrthoDB" id="56768at2"/>
<gene>
    <name evidence="8" type="ORF">E4665_05925</name>
</gene>
<dbReference type="InterPro" id="IPR051399">
    <property type="entry name" value="RNA-guided_DNA_endo/Transpos"/>
</dbReference>
<evidence type="ECO:0000256" key="3">
    <source>
        <dbReference type="ARBA" id="ARBA00022578"/>
    </source>
</evidence>
<name>A0A4Z0GR75_9BACL</name>
<evidence type="ECO:0000256" key="5">
    <source>
        <dbReference type="ARBA" id="ARBA00023172"/>
    </source>
</evidence>
<dbReference type="GO" id="GO:0006310">
    <property type="term" value="P:DNA recombination"/>
    <property type="evidence" value="ECO:0007669"/>
    <property type="project" value="UniProtKB-KW"/>
</dbReference>
<organism evidence="8 9">
    <name type="scientific">Sporolactobacillus shoreae</name>
    <dbReference type="NCBI Taxonomy" id="1465501"/>
    <lineage>
        <taxon>Bacteria</taxon>
        <taxon>Bacillati</taxon>
        <taxon>Bacillota</taxon>
        <taxon>Bacilli</taxon>
        <taxon>Bacillales</taxon>
        <taxon>Sporolactobacillaceae</taxon>
        <taxon>Sporolactobacillus</taxon>
    </lineage>
</organism>
<dbReference type="InterPro" id="IPR001959">
    <property type="entry name" value="Transposase"/>
</dbReference>
<comment type="caution">
    <text evidence="8">The sequence shown here is derived from an EMBL/GenBank/DDBJ whole genome shotgun (WGS) entry which is preliminary data.</text>
</comment>
<reference evidence="8 9" key="1">
    <citation type="journal article" date="2015" name="Int. J. Syst. Evol. Microbiol.">
        <title>Sporolactobacillus shoreae sp. nov. and Sporolactobacillus spathodeae sp. nov., two spore-forming lactic acid bacteria isolated from tree barks in Thailand.</title>
        <authorList>
            <person name="Thamacharoensuk T."/>
            <person name="Kitahara M."/>
            <person name="Ohkuma M."/>
            <person name="Thongchul N."/>
            <person name="Tanasupawat S."/>
        </authorList>
    </citation>
    <scope>NUCLEOTIDE SEQUENCE [LARGE SCALE GENOMIC DNA]</scope>
    <source>
        <strain evidence="8 9">BK92</strain>
    </source>
</reference>
<feature type="domain" description="Probable transposase IS891/IS1136/IS1341" evidence="6">
    <location>
        <begin position="177"/>
        <end position="301"/>
    </location>
</feature>
<dbReference type="AlphaFoldDB" id="A0A4Z0GR75"/>
<evidence type="ECO:0000259" key="6">
    <source>
        <dbReference type="Pfam" id="PF01385"/>
    </source>
</evidence>
<feature type="domain" description="Cas12f1-like TNB" evidence="7">
    <location>
        <begin position="314"/>
        <end position="380"/>
    </location>
</feature>
<dbReference type="EMBL" id="SRJD01000005">
    <property type="protein sequence ID" value="TGA99037.1"/>
    <property type="molecule type" value="Genomic_DNA"/>
</dbReference>
<sequence length="391" mass="44547">MAAVKAEYVYTLGFELRVYPSAQQAAIMRFNANTSRYIYNAHVFRDWATKSQAKWLRKNPWLDTNMPSMASAAYQTSWSMWRKVNAAGTPKPKRKDSCRLSYQTKNAYTAKARTEGYDIFNGAKVRITDAHHIRIPKVGVLRAAARNISRLPHEKGIRIGVTTVKQEANGNWFVSFQVKSNHPFKQTLAQTGRSIGIDLNVSNFLTASDGQTVPNPRFYQRIKGRLAKQQRIVSRRQLRAKKEHRKLKNSKNYQTARLRLAEMQNRVARARLDFLHRTSTTLIKNHDVIVSEELRGKNLLKNHALAMSISDVGWRLFLNQLDYKAKLYGRTYIKVNPAYTTKMCHCCGAINRAVTLGIEQWTCPTCGAFHSRDHNAAINILHKGLAALQSA</sequence>
<proteinExistence type="inferred from homology"/>
<keyword evidence="9" id="KW-1185">Reference proteome</keyword>
<dbReference type="NCBIfam" id="NF040570">
    <property type="entry name" value="guided_TnpB"/>
    <property type="match status" value="1"/>
</dbReference>
<protein>
    <submittedName>
        <fullName evidence="8">Transposase</fullName>
    </submittedName>
</protein>
<keyword evidence="5" id="KW-0233">DNA recombination</keyword>
<evidence type="ECO:0000313" key="9">
    <source>
        <dbReference type="Proteomes" id="UP000298347"/>
    </source>
</evidence>
<dbReference type="InterPro" id="IPR010095">
    <property type="entry name" value="Cas12f1-like_TNB"/>
</dbReference>
<evidence type="ECO:0000256" key="4">
    <source>
        <dbReference type="ARBA" id="ARBA00023125"/>
    </source>
</evidence>
<dbReference type="Pfam" id="PF01385">
    <property type="entry name" value="OrfB_IS605"/>
    <property type="match status" value="1"/>
</dbReference>
<accession>A0A4Z0GR75</accession>
<dbReference type="Proteomes" id="UP000298347">
    <property type="component" value="Unassembled WGS sequence"/>
</dbReference>
<comment type="similarity">
    <text evidence="2">In the N-terminal section; belongs to the transposase 2 family.</text>
</comment>
<dbReference type="PANTHER" id="PTHR30405">
    <property type="entry name" value="TRANSPOSASE"/>
    <property type="match status" value="1"/>
</dbReference>
<keyword evidence="3" id="KW-0815">Transposition</keyword>
<comment type="similarity">
    <text evidence="1">In the C-terminal section; belongs to the transposase 35 family.</text>
</comment>
<dbReference type="GO" id="GO:0032196">
    <property type="term" value="P:transposition"/>
    <property type="evidence" value="ECO:0007669"/>
    <property type="project" value="UniProtKB-KW"/>
</dbReference>
<dbReference type="NCBIfam" id="TIGR01766">
    <property type="entry name" value="IS200/IS605 family accessory protein TnpB-like domain"/>
    <property type="match status" value="1"/>
</dbReference>
<dbReference type="Pfam" id="PF07282">
    <property type="entry name" value="Cas12f1-like_TNB"/>
    <property type="match status" value="1"/>
</dbReference>
<keyword evidence="4" id="KW-0238">DNA-binding</keyword>
<evidence type="ECO:0000256" key="1">
    <source>
        <dbReference type="ARBA" id="ARBA00008761"/>
    </source>
</evidence>
<evidence type="ECO:0000256" key="2">
    <source>
        <dbReference type="ARBA" id="ARBA00011044"/>
    </source>
</evidence>
<evidence type="ECO:0000259" key="7">
    <source>
        <dbReference type="Pfam" id="PF07282"/>
    </source>
</evidence>
<dbReference type="PANTHER" id="PTHR30405:SF25">
    <property type="entry name" value="RNA-GUIDED DNA ENDONUCLEASE INSQ-RELATED"/>
    <property type="match status" value="1"/>
</dbReference>